<organism evidence="9 10">
    <name type="scientific">Tumidithrix elongata BACA0141</name>
    <dbReference type="NCBI Taxonomy" id="2716417"/>
    <lineage>
        <taxon>Bacteria</taxon>
        <taxon>Bacillati</taxon>
        <taxon>Cyanobacteriota</taxon>
        <taxon>Cyanophyceae</taxon>
        <taxon>Pseudanabaenales</taxon>
        <taxon>Pseudanabaenaceae</taxon>
        <taxon>Tumidithrix</taxon>
        <taxon>Tumidithrix elongata</taxon>
    </lineage>
</organism>
<dbReference type="Proteomes" id="UP001333818">
    <property type="component" value="Unassembled WGS sequence"/>
</dbReference>
<sequence length="366" mass="39190">MKKKHHGSSREDFQLEISQWSRRSLLKRLPFFAIGVGLSSALGACSSNSTPNSSSTGTASPVASASPSASSSPAKARVLRVGYQKSGSLNLLKHRGDFEKRLKTLGVSVTWTEFPSGPPLLEGIAVGSIDLGQTGDAPPIFSQANGAAIVYIGQSDKSPDSVGLLIPPDSDVKSVADLKGKKIAFAKGSSAHYFIVQALASAQLTLNDVTPVYLQPPDARAAFEKGDIDAWAIWAPFYAGAEKGAKAKLLVDGKGLTPFREFYLAAQSFTDKNPDLVPVIIEELQALGNWAVANPQASAEFLAEKTKVKVEILEVSERRRKGRYTVTTIQPEAIAEQQQVADTFFKAGLIPKEIKVAEAVWKPNPK</sequence>
<dbReference type="PANTHER" id="PTHR30024">
    <property type="entry name" value="ALIPHATIC SULFONATES-BINDING PROTEIN-RELATED"/>
    <property type="match status" value="1"/>
</dbReference>
<proteinExistence type="inferred from homology"/>
<evidence type="ECO:0000256" key="5">
    <source>
        <dbReference type="ARBA" id="ARBA00055538"/>
    </source>
</evidence>
<keyword evidence="10" id="KW-1185">Reference proteome</keyword>
<keyword evidence="4" id="KW-0732">Signal</keyword>
<comment type="caution">
    <text evidence="9">The sequence shown here is derived from an EMBL/GenBank/DDBJ whole genome shotgun (WGS) entry which is preliminary data.</text>
</comment>
<comment type="function">
    <text evidence="5">Part of a binding-protein-dependent transport system for aliphatic sulfonates. Putative binding protein.</text>
</comment>
<dbReference type="EMBL" id="JAZBJZ010000048">
    <property type="protein sequence ID" value="MEE3717676.1"/>
    <property type="molecule type" value="Genomic_DNA"/>
</dbReference>
<dbReference type="FunFam" id="3.40.190.10:FF:000050">
    <property type="entry name" value="Sulfonate ABC transporter substrate-binding protein"/>
    <property type="match status" value="1"/>
</dbReference>
<dbReference type="CDD" id="cd13557">
    <property type="entry name" value="PBP2_SsuA"/>
    <property type="match status" value="1"/>
</dbReference>
<dbReference type="GO" id="GO:0016020">
    <property type="term" value="C:membrane"/>
    <property type="evidence" value="ECO:0007669"/>
    <property type="project" value="InterPro"/>
</dbReference>
<dbReference type="GO" id="GO:0042597">
    <property type="term" value="C:periplasmic space"/>
    <property type="evidence" value="ECO:0007669"/>
    <property type="project" value="UniProtKB-SubCell"/>
</dbReference>
<keyword evidence="3" id="KW-0813">Transport</keyword>
<feature type="region of interest" description="Disordered" evidence="7">
    <location>
        <begin position="45"/>
        <end position="71"/>
    </location>
</feature>
<comment type="subcellular location">
    <subcellularLocation>
        <location evidence="1">Periplasm</location>
    </subcellularLocation>
</comment>
<evidence type="ECO:0000259" key="8">
    <source>
        <dbReference type="SMART" id="SM00062"/>
    </source>
</evidence>
<name>A0AAW9Q462_9CYAN</name>
<dbReference type="InterPro" id="IPR015168">
    <property type="entry name" value="SsuA/THI5"/>
</dbReference>
<evidence type="ECO:0000256" key="1">
    <source>
        <dbReference type="ARBA" id="ARBA00004418"/>
    </source>
</evidence>
<comment type="similarity">
    <text evidence="2">Belongs to the bacterial solute-binding protein SsuA/TauA family.</text>
</comment>
<dbReference type="InterPro" id="IPR010067">
    <property type="entry name" value="ABC_SsuA_sub-bd"/>
</dbReference>
<protein>
    <recommendedName>
        <fullName evidence="6">Putative aliphatic sulfonates-binding protein</fullName>
    </recommendedName>
</protein>
<dbReference type="Gene3D" id="3.40.190.10">
    <property type="entry name" value="Periplasmic binding protein-like II"/>
    <property type="match status" value="2"/>
</dbReference>
<evidence type="ECO:0000313" key="9">
    <source>
        <dbReference type="EMBL" id="MEE3717676.1"/>
    </source>
</evidence>
<dbReference type="InterPro" id="IPR001638">
    <property type="entry name" value="Solute-binding_3/MltF_N"/>
</dbReference>
<evidence type="ECO:0000256" key="6">
    <source>
        <dbReference type="ARBA" id="ARBA00070228"/>
    </source>
</evidence>
<gene>
    <name evidence="9" type="ORF">V2H45_13125</name>
</gene>
<dbReference type="SUPFAM" id="SSF53850">
    <property type="entry name" value="Periplasmic binding protein-like II"/>
    <property type="match status" value="1"/>
</dbReference>
<dbReference type="Pfam" id="PF09084">
    <property type="entry name" value="NMT1"/>
    <property type="match status" value="1"/>
</dbReference>
<dbReference type="SMART" id="SM00062">
    <property type="entry name" value="PBPb"/>
    <property type="match status" value="1"/>
</dbReference>
<dbReference type="PANTHER" id="PTHR30024:SF42">
    <property type="entry name" value="ALIPHATIC SULFONATES-BINDING PROTEIN-RELATED"/>
    <property type="match status" value="1"/>
</dbReference>
<dbReference type="NCBIfam" id="TIGR01728">
    <property type="entry name" value="SsuA_fam"/>
    <property type="match status" value="1"/>
</dbReference>
<evidence type="ECO:0000256" key="7">
    <source>
        <dbReference type="SAM" id="MobiDB-lite"/>
    </source>
</evidence>
<reference evidence="9" key="1">
    <citation type="submission" date="2024-01" db="EMBL/GenBank/DDBJ databases">
        <title>Bank of Algae and Cyanobacteria of the Azores (BACA) strain genomes.</title>
        <authorList>
            <person name="Luz R."/>
            <person name="Cordeiro R."/>
            <person name="Fonseca A."/>
            <person name="Goncalves V."/>
        </authorList>
    </citation>
    <scope>NUCLEOTIDE SEQUENCE</scope>
    <source>
        <strain evidence="9">BACA0141</strain>
    </source>
</reference>
<evidence type="ECO:0000256" key="4">
    <source>
        <dbReference type="ARBA" id="ARBA00022729"/>
    </source>
</evidence>
<dbReference type="AlphaFoldDB" id="A0AAW9Q462"/>
<accession>A0AAW9Q462</accession>
<dbReference type="RefSeq" id="WP_330484107.1">
    <property type="nucleotide sequence ID" value="NZ_JAZBJZ010000048.1"/>
</dbReference>
<evidence type="ECO:0000256" key="3">
    <source>
        <dbReference type="ARBA" id="ARBA00022448"/>
    </source>
</evidence>
<evidence type="ECO:0000256" key="2">
    <source>
        <dbReference type="ARBA" id="ARBA00010742"/>
    </source>
</evidence>
<evidence type="ECO:0000313" key="10">
    <source>
        <dbReference type="Proteomes" id="UP001333818"/>
    </source>
</evidence>
<feature type="domain" description="Solute-binding protein family 3/N-terminal" evidence="8">
    <location>
        <begin position="78"/>
        <end position="305"/>
    </location>
</feature>
<dbReference type="GO" id="GO:0042626">
    <property type="term" value="F:ATPase-coupled transmembrane transporter activity"/>
    <property type="evidence" value="ECO:0007669"/>
    <property type="project" value="InterPro"/>
</dbReference>